<dbReference type="EMBL" id="BPLR01005688">
    <property type="protein sequence ID" value="GIY04230.1"/>
    <property type="molecule type" value="Genomic_DNA"/>
</dbReference>
<name>A0AAV4Q458_CAEEX</name>
<organism evidence="1 2">
    <name type="scientific">Caerostris extrusa</name>
    <name type="common">Bark spider</name>
    <name type="synonym">Caerostris bankana</name>
    <dbReference type="NCBI Taxonomy" id="172846"/>
    <lineage>
        <taxon>Eukaryota</taxon>
        <taxon>Metazoa</taxon>
        <taxon>Ecdysozoa</taxon>
        <taxon>Arthropoda</taxon>
        <taxon>Chelicerata</taxon>
        <taxon>Arachnida</taxon>
        <taxon>Araneae</taxon>
        <taxon>Araneomorphae</taxon>
        <taxon>Entelegynae</taxon>
        <taxon>Araneoidea</taxon>
        <taxon>Araneidae</taxon>
        <taxon>Caerostris</taxon>
    </lineage>
</organism>
<dbReference type="AlphaFoldDB" id="A0AAV4Q458"/>
<proteinExistence type="predicted"/>
<keyword evidence="2" id="KW-1185">Reference proteome</keyword>
<evidence type="ECO:0000313" key="1">
    <source>
        <dbReference type="EMBL" id="GIY04230.1"/>
    </source>
</evidence>
<accession>A0AAV4Q458</accession>
<gene>
    <name evidence="1" type="ORF">CEXT_545961</name>
</gene>
<reference evidence="1 2" key="1">
    <citation type="submission" date="2021-06" db="EMBL/GenBank/DDBJ databases">
        <title>Caerostris extrusa draft genome.</title>
        <authorList>
            <person name="Kono N."/>
            <person name="Arakawa K."/>
        </authorList>
    </citation>
    <scope>NUCLEOTIDE SEQUENCE [LARGE SCALE GENOMIC DNA]</scope>
</reference>
<protein>
    <submittedName>
        <fullName evidence="1">Uncharacterized protein</fullName>
    </submittedName>
</protein>
<sequence length="84" mass="9692">MYTQTPGRFYSGDVVTQGYVLNQRSDMSGICPVPLKYSGTNRKIFSFFPSFEFRNLFHARKSANWGRERDSKKKEECGAINADR</sequence>
<dbReference type="Proteomes" id="UP001054945">
    <property type="component" value="Unassembled WGS sequence"/>
</dbReference>
<comment type="caution">
    <text evidence="1">The sequence shown here is derived from an EMBL/GenBank/DDBJ whole genome shotgun (WGS) entry which is preliminary data.</text>
</comment>
<evidence type="ECO:0000313" key="2">
    <source>
        <dbReference type="Proteomes" id="UP001054945"/>
    </source>
</evidence>